<gene>
    <name evidence="1" type="ORF">E2C01_016800</name>
</gene>
<comment type="caution">
    <text evidence="1">The sequence shown here is derived from an EMBL/GenBank/DDBJ whole genome shotgun (WGS) entry which is preliminary data.</text>
</comment>
<dbReference type="AlphaFoldDB" id="A0A5B7DQD4"/>
<accession>A0A5B7DQD4</accession>
<evidence type="ECO:0000313" key="1">
    <source>
        <dbReference type="EMBL" id="MPC23740.1"/>
    </source>
</evidence>
<proteinExistence type="predicted"/>
<protein>
    <submittedName>
        <fullName evidence="1">Uncharacterized protein</fullName>
    </submittedName>
</protein>
<organism evidence="1 2">
    <name type="scientific">Portunus trituberculatus</name>
    <name type="common">Swimming crab</name>
    <name type="synonym">Neptunus trituberculatus</name>
    <dbReference type="NCBI Taxonomy" id="210409"/>
    <lineage>
        <taxon>Eukaryota</taxon>
        <taxon>Metazoa</taxon>
        <taxon>Ecdysozoa</taxon>
        <taxon>Arthropoda</taxon>
        <taxon>Crustacea</taxon>
        <taxon>Multicrustacea</taxon>
        <taxon>Malacostraca</taxon>
        <taxon>Eumalacostraca</taxon>
        <taxon>Eucarida</taxon>
        <taxon>Decapoda</taxon>
        <taxon>Pleocyemata</taxon>
        <taxon>Brachyura</taxon>
        <taxon>Eubrachyura</taxon>
        <taxon>Portunoidea</taxon>
        <taxon>Portunidae</taxon>
        <taxon>Portuninae</taxon>
        <taxon>Portunus</taxon>
    </lineage>
</organism>
<sequence>MFLQQGIFTRARQTSNKRKKVELDTSRNKRKEAQAAFKGAKLFEWRPLGGHQTCSGNIYIFSSVSRVLFFCGQLSEVELRRLVVPPVASETGGRRRYGDIIFEIMCPRRYMNLEKKEEEEEEEEEEGEDAIIF</sequence>
<dbReference type="Proteomes" id="UP000324222">
    <property type="component" value="Unassembled WGS sequence"/>
</dbReference>
<name>A0A5B7DQD4_PORTR</name>
<dbReference type="EMBL" id="VSRR010001246">
    <property type="protein sequence ID" value="MPC23740.1"/>
    <property type="molecule type" value="Genomic_DNA"/>
</dbReference>
<reference evidence="1 2" key="1">
    <citation type="submission" date="2019-05" db="EMBL/GenBank/DDBJ databases">
        <title>Another draft genome of Portunus trituberculatus and its Hox gene families provides insights of decapod evolution.</title>
        <authorList>
            <person name="Jeong J.-H."/>
            <person name="Song I."/>
            <person name="Kim S."/>
            <person name="Choi T."/>
            <person name="Kim D."/>
            <person name="Ryu S."/>
            <person name="Kim W."/>
        </authorList>
    </citation>
    <scope>NUCLEOTIDE SEQUENCE [LARGE SCALE GENOMIC DNA]</scope>
    <source>
        <tissue evidence="1">Muscle</tissue>
    </source>
</reference>
<keyword evidence="2" id="KW-1185">Reference proteome</keyword>
<evidence type="ECO:0000313" key="2">
    <source>
        <dbReference type="Proteomes" id="UP000324222"/>
    </source>
</evidence>